<protein>
    <submittedName>
        <fullName evidence="2">Uncharacterized protein</fullName>
    </submittedName>
</protein>
<feature type="compositionally biased region" description="Basic and acidic residues" evidence="1">
    <location>
        <begin position="1"/>
        <end position="10"/>
    </location>
</feature>
<organism evidence="2 3">
    <name type="scientific">Lentinus tigrinus ALCF2SS1-6</name>
    <dbReference type="NCBI Taxonomy" id="1328759"/>
    <lineage>
        <taxon>Eukaryota</taxon>
        <taxon>Fungi</taxon>
        <taxon>Dikarya</taxon>
        <taxon>Basidiomycota</taxon>
        <taxon>Agaricomycotina</taxon>
        <taxon>Agaricomycetes</taxon>
        <taxon>Polyporales</taxon>
        <taxon>Polyporaceae</taxon>
        <taxon>Lentinus</taxon>
    </lineage>
</organism>
<reference evidence="2" key="1">
    <citation type="journal article" date="2018" name="Genome Biol. Evol.">
        <title>Genomics and development of Lentinus tigrinus, a white-rot wood-decaying mushroom with dimorphic fruiting bodies.</title>
        <authorList>
            <person name="Wu B."/>
            <person name="Xu Z."/>
            <person name="Knudson A."/>
            <person name="Carlson A."/>
            <person name="Chen N."/>
            <person name="Kovaka S."/>
            <person name="LaButti K."/>
            <person name="Lipzen A."/>
            <person name="Pennachio C."/>
            <person name="Riley R."/>
            <person name="Schakwitz W."/>
            <person name="Umezawa K."/>
            <person name="Ohm R.A."/>
            <person name="Grigoriev I.V."/>
            <person name="Nagy L.G."/>
            <person name="Gibbons J."/>
            <person name="Hibbett D."/>
        </authorList>
    </citation>
    <scope>NUCLEOTIDE SEQUENCE [LARGE SCALE GENOMIC DNA]</scope>
    <source>
        <strain evidence="2">ALCF2SS1-6</strain>
    </source>
</reference>
<feature type="region of interest" description="Disordered" evidence="1">
    <location>
        <begin position="1"/>
        <end position="36"/>
    </location>
</feature>
<sequence>MGARAGDWRQRPTRYGTPLLRTASSPSQRSRVQRRQPTQASFLVCAGLDGRSAVLGLRLVVHALLLPLQRHHCAALVSVFSRRRRISSLTSWRADTAGPSPRGSLPRRPLQPSHRLTSREAQPYLTTAQPRCPALWYSKPVLEQHLRPTTARRLQPYRTPWSAGCGMVVYQNEVRDVQRPTRHECSKLECAGASSD</sequence>
<feature type="compositionally biased region" description="Low complexity" evidence="1">
    <location>
        <begin position="98"/>
        <end position="113"/>
    </location>
</feature>
<dbReference type="Proteomes" id="UP000313359">
    <property type="component" value="Unassembled WGS sequence"/>
</dbReference>
<feature type="compositionally biased region" description="Low complexity" evidence="1">
    <location>
        <begin position="24"/>
        <end position="36"/>
    </location>
</feature>
<feature type="region of interest" description="Disordered" evidence="1">
    <location>
        <begin position="92"/>
        <end position="123"/>
    </location>
</feature>
<dbReference type="EMBL" id="ML122293">
    <property type="protein sequence ID" value="RPD55720.1"/>
    <property type="molecule type" value="Genomic_DNA"/>
</dbReference>
<proteinExistence type="predicted"/>
<name>A0A5C2RXE1_9APHY</name>
<evidence type="ECO:0000256" key="1">
    <source>
        <dbReference type="SAM" id="MobiDB-lite"/>
    </source>
</evidence>
<gene>
    <name evidence="2" type="ORF">L227DRAFT_299702</name>
</gene>
<evidence type="ECO:0000313" key="2">
    <source>
        <dbReference type="EMBL" id="RPD55720.1"/>
    </source>
</evidence>
<evidence type="ECO:0000313" key="3">
    <source>
        <dbReference type="Proteomes" id="UP000313359"/>
    </source>
</evidence>
<dbReference type="AlphaFoldDB" id="A0A5C2RXE1"/>
<accession>A0A5C2RXE1</accession>
<keyword evidence="3" id="KW-1185">Reference proteome</keyword>